<dbReference type="EMBL" id="CAJVPY010000666">
    <property type="protein sequence ID" value="CAG8486154.1"/>
    <property type="molecule type" value="Genomic_DNA"/>
</dbReference>
<evidence type="ECO:0000313" key="1">
    <source>
        <dbReference type="EMBL" id="CAG8486154.1"/>
    </source>
</evidence>
<keyword evidence="2" id="KW-1185">Reference proteome</keyword>
<protein>
    <submittedName>
        <fullName evidence="1">6933_t:CDS:1</fullName>
    </submittedName>
</protein>
<sequence length="62" mass="7229">MLKIDSVYTRVYQTALLMFKSMINVGSDDLYYHHSSYLILLQNRHSSDVIICASEGQNIREF</sequence>
<accession>A0A9N8WL11</accession>
<evidence type="ECO:0000313" key="2">
    <source>
        <dbReference type="Proteomes" id="UP000789405"/>
    </source>
</evidence>
<name>A0A9N8WL11_9GLOM</name>
<dbReference type="AlphaFoldDB" id="A0A9N8WL11"/>
<reference evidence="1" key="1">
    <citation type="submission" date="2021-06" db="EMBL/GenBank/DDBJ databases">
        <authorList>
            <person name="Kallberg Y."/>
            <person name="Tangrot J."/>
            <person name="Rosling A."/>
        </authorList>
    </citation>
    <scope>NUCLEOTIDE SEQUENCE</scope>
    <source>
        <strain evidence="1">MA453B</strain>
    </source>
</reference>
<proteinExistence type="predicted"/>
<dbReference type="Proteomes" id="UP000789405">
    <property type="component" value="Unassembled WGS sequence"/>
</dbReference>
<organism evidence="1 2">
    <name type="scientific">Dentiscutata erythropus</name>
    <dbReference type="NCBI Taxonomy" id="1348616"/>
    <lineage>
        <taxon>Eukaryota</taxon>
        <taxon>Fungi</taxon>
        <taxon>Fungi incertae sedis</taxon>
        <taxon>Mucoromycota</taxon>
        <taxon>Glomeromycotina</taxon>
        <taxon>Glomeromycetes</taxon>
        <taxon>Diversisporales</taxon>
        <taxon>Gigasporaceae</taxon>
        <taxon>Dentiscutata</taxon>
    </lineage>
</organism>
<gene>
    <name evidence="1" type="ORF">DERYTH_LOCUS2175</name>
</gene>
<comment type="caution">
    <text evidence="1">The sequence shown here is derived from an EMBL/GenBank/DDBJ whole genome shotgun (WGS) entry which is preliminary data.</text>
</comment>